<reference evidence="1 2" key="1">
    <citation type="submission" date="2019-10" db="EMBL/GenBank/DDBJ databases">
        <title>XDR Pseudomonas monteilii producing IMP-16 from LCR.</title>
        <authorList>
            <person name="Ballaben A."/>
            <person name="Doi Y."/>
        </authorList>
    </citation>
    <scope>NUCLEOTIDE SEQUENCE [LARGE SCALE GENOMIC DNA]</scope>
    <source>
        <strain evidence="1 2">597/14</strain>
    </source>
</reference>
<dbReference type="AlphaFoldDB" id="A0A7X3JUK1"/>
<dbReference type="Proteomes" id="UP000440965">
    <property type="component" value="Unassembled WGS sequence"/>
</dbReference>
<sequence length="101" mass="10914">MQVGVLSLWPEKASSHASLGLAQIPVGAALAPNTGKAGAILRVACFAAKAETHRDRDTRPHLRALFLCKPTAHGYHACLIPSRDWHAEVVESPQGWPVPFR</sequence>
<dbReference type="EMBL" id="WEIK01000064">
    <property type="protein sequence ID" value="MVF53242.1"/>
    <property type="molecule type" value="Genomic_DNA"/>
</dbReference>
<protein>
    <submittedName>
        <fullName evidence="1">Uncharacterized protein</fullName>
    </submittedName>
</protein>
<name>A0A7X3JUK1_9PSED</name>
<proteinExistence type="predicted"/>
<gene>
    <name evidence="1" type="ORF">F9Z43_28915</name>
</gene>
<comment type="caution">
    <text evidence="1">The sequence shown here is derived from an EMBL/GenBank/DDBJ whole genome shotgun (WGS) entry which is preliminary data.</text>
</comment>
<evidence type="ECO:0000313" key="2">
    <source>
        <dbReference type="Proteomes" id="UP000440965"/>
    </source>
</evidence>
<accession>A0A7X3JUK1</accession>
<organism evidence="1 2">
    <name type="scientific">Pseudomonas monteilii</name>
    <dbReference type="NCBI Taxonomy" id="76759"/>
    <lineage>
        <taxon>Bacteria</taxon>
        <taxon>Pseudomonadati</taxon>
        <taxon>Pseudomonadota</taxon>
        <taxon>Gammaproteobacteria</taxon>
        <taxon>Pseudomonadales</taxon>
        <taxon>Pseudomonadaceae</taxon>
        <taxon>Pseudomonas</taxon>
    </lineage>
</organism>
<evidence type="ECO:0000313" key="1">
    <source>
        <dbReference type="EMBL" id="MVF53242.1"/>
    </source>
</evidence>